<protein>
    <submittedName>
        <fullName evidence="1">Uncharacterized protein</fullName>
    </submittedName>
</protein>
<organism evidence="1 2">
    <name type="scientific">Phenylobacterium ferrooxidans</name>
    <dbReference type="NCBI Taxonomy" id="2982689"/>
    <lineage>
        <taxon>Bacteria</taxon>
        <taxon>Pseudomonadati</taxon>
        <taxon>Pseudomonadota</taxon>
        <taxon>Alphaproteobacteria</taxon>
        <taxon>Caulobacterales</taxon>
        <taxon>Caulobacteraceae</taxon>
        <taxon>Phenylobacterium</taxon>
    </lineage>
</organism>
<reference evidence="1 2" key="1">
    <citation type="submission" date="2022-09" db="EMBL/GenBank/DDBJ databases">
        <title>New species of Phenylobacterium.</title>
        <authorList>
            <person name="Mieszkin S."/>
        </authorList>
    </citation>
    <scope>NUCLEOTIDE SEQUENCE [LARGE SCALE GENOMIC DNA]</scope>
    <source>
        <strain evidence="1 2">HK31-G</strain>
    </source>
</reference>
<gene>
    <name evidence="1" type="ORF">OCL97_22445</name>
</gene>
<proteinExistence type="predicted"/>
<evidence type="ECO:0000313" key="2">
    <source>
        <dbReference type="Proteomes" id="UP001598130"/>
    </source>
</evidence>
<dbReference type="RefSeq" id="WP_377371941.1">
    <property type="nucleotide sequence ID" value="NZ_JAOTJD010000089.1"/>
</dbReference>
<dbReference type="Proteomes" id="UP001598130">
    <property type="component" value="Unassembled WGS sequence"/>
</dbReference>
<sequence>MVSMGMAQAVYQHAHDFYDTGSWYVVAECWDLLAIAEELDRREEITAIPFELDTAAIAHFHQMIHARTESTRH</sequence>
<comment type="caution">
    <text evidence="1">The sequence shown here is derived from an EMBL/GenBank/DDBJ whole genome shotgun (WGS) entry which is preliminary data.</text>
</comment>
<evidence type="ECO:0000313" key="1">
    <source>
        <dbReference type="EMBL" id="MFD3266705.1"/>
    </source>
</evidence>
<name>A0ABW6CXS7_9CAUL</name>
<dbReference type="EMBL" id="JAOTJD010000089">
    <property type="protein sequence ID" value="MFD3266705.1"/>
    <property type="molecule type" value="Genomic_DNA"/>
</dbReference>
<keyword evidence="2" id="KW-1185">Reference proteome</keyword>
<accession>A0ABW6CXS7</accession>